<evidence type="ECO:0000313" key="11">
    <source>
        <dbReference type="EMBL" id="KAF1725343.1"/>
    </source>
</evidence>
<protein>
    <submittedName>
        <fullName evidence="11">Energy transducer TonB</fullName>
    </submittedName>
</protein>
<keyword evidence="8" id="KW-1133">Transmembrane helix</keyword>
<evidence type="ECO:0000256" key="6">
    <source>
        <dbReference type="ARBA" id="ARBA00022692"/>
    </source>
</evidence>
<comment type="similarity">
    <text evidence="2">Belongs to the TonB family.</text>
</comment>
<keyword evidence="3" id="KW-0813">Transport</keyword>
<keyword evidence="12" id="KW-1185">Reference proteome</keyword>
<keyword evidence="5" id="KW-0997">Cell inner membrane</keyword>
<sequence>MVRALPHGSDTRIDIGRIAAIAAAIALHAAALLMLLIPMAAPPLAPAAKPKPEVRWIQKEDPIPIVVPIEEQQTIVKREEPRPTAPTPAVTPTATPKVDVPIFVAPGSERVIDIPAIDSSEVGGIAVGTGPLPSATLEYVRATAPRYPLNELKNGVEGTVVLRVLVDIDGKPLDVTIETSSGNRNLDRSALQHVLKTWRFKPAMQNGQAVQAYGLVPIAFNMQ</sequence>
<dbReference type="Pfam" id="PF03544">
    <property type="entry name" value="TonB_C"/>
    <property type="match status" value="1"/>
</dbReference>
<dbReference type="PANTHER" id="PTHR33446:SF2">
    <property type="entry name" value="PROTEIN TONB"/>
    <property type="match status" value="1"/>
</dbReference>
<dbReference type="SUPFAM" id="SSF74653">
    <property type="entry name" value="TolA/TonB C-terminal domain"/>
    <property type="match status" value="1"/>
</dbReference>
<proteinExistence type="inferred from homology"/>
<dbReference type="PANTHER" id="PTHR33446">
    <property type="entry name" value="PROTEIN TONB-RELATED"/>
    <property type="match status" value="1"/>
</dbReference>
<evidence type="ECO:0000313" key="12">
    <source>
        <dbReference type="Proteomes" id="UP000781710"/>
    </source>
</evidence>
<accession>A0ABQ6ZHH7</accession>
<dbReference type="EMBL" id="PDWW01000010">
    <property type="protein sequence ID" value="KAF1725343.1"/>
    <property type="molecule type" value="Genomic_DNA"/>
</dbReference>
<keyword evidence="4" id="KW-1003">Cell membrane</keyword>
<dbReference type="InterPro" id="IPR006260">
    <property type="entry name" value="TonB/TolA_C"/>
</dbReference>
<gene>
    <name evidence="11" type="ORF">CSC78_08985</name>
</gene>
<evidence type="ECO:0000259" key="10">
    <source>
        <dbReference type="PROSITE" id="PS52015"/>
    </source>
</evidence>
<evidence type="ECO:0000256" key="9">
    <source>
        <dbReference type="ARBA" id="ARBA00023136"/>
    </source>
</evidence>
<evidence type="ECO:0000256" key="4">
    <source>
        <dbReference type="ARBA" id="ARBA00022475"/>
    </source>
</evidence>
<dbReference type="Proteomes" id="UP000781710">
    <property type="component" value="Unassembled WGS sequence"/>
</dbReference>
<name>A0ABQ6ZHH7_9GAMM</name>
<dbReference type="NCBIfam" id="TIGR01352">
    <property type="entry name" value="tonB_Cterm"/>
    <property type="match status" value="1"/>
</dbReference>
<organism evidence="11 12">
    <name type="scientific">Pseudoxanthomonas japonensis</name>
    <dbReference type="NCBI Taxonomy" id="69284"/>
    <lineage>
        <taxon>Bacteria</taxon>
        <taxon>Pseudomonadati</taxon>
        <taxon>Pseudomonadota</taxon>
        <taxon>Gammaproteobacteria</taxon>
        <taxon>Lysobacterales</taxon>
        <taxon>Lysobacteraceae</taxon>
        <taxon>Pseudoxanthomonas</taxon>
    </lineage>
</organism>
<keyword evidence="6" id="KW-0812">Transmembrane</keyword>
<dbReference type="RefSeq" id="WP_162337578.1">
    <property type="nucleotide sequence ID" value="NZ_JBHSRQ010000013.1"/>
</dbReference>
<evidence type="ECO:0000256" key="8">
    <source>
        <dbReference type="ARBA" id="ARBA00022989"/>
    </source>
</evidence>
<keyword evidence="7" id="KW-0653">Protein transport</keyword>
<keyword evidence="9" id="KW-0472">Membrane</keyword>
<evidence type="ECO:0000256" key="2">
    <source>
        <dbReference type="ARBA" id="ARBA00006555"/>
    </source>
</evidence>
<evidence type="ECO:0000256" key="5">
    <source>
        <dbReference type="ARBA" id="ARBA00022519"/>
    </source>
</evidence>
<dbReference type="Gene3D" id="3.30.1150.10">
    <property type="match status" value="1"/>
</dbReference>
<evidence type="ECO:0000256" key="1">
    <source>
        <dbReference type="ARBA" id="ARBA00004383"/>
    </source>
</evidence>
<dbReference type="InterPro" id="IPR037682">
    <property type="entry name" value="TonB_C"/>
</dbReference>
<dbReference type="PROSITE" id="PS52015">
    <property type="entry name" value="TONB_CTD"/>
    <property type="match status" value="1"/>
</dbReference>
<evidence type="ECO:0000256" key="7">
    <source>
        <dbReference type="ARBA" id="ARBA00022927"/>
    </source>
</evidence>
<dbReference type="InterPro" id="IPR051045">
    <property type="entry name" value="TonB-dependent_transducer"/>
</dbReference>
<feature type="domain" description="TonB C-terminal" evidence="10">
    <location>
        <begin position="132"/>
        <end position="223"/>
    </location>
</feature>
<evidence type="ECO:0000256" key="3">
    <source>
        <dbReference type="ARBA" id="ARBA00022448"/>
    </source>
</evidence>
<reference evidence="11 12" key="1">
    <citation type="submission" date="2017-10" db="EMBL/GenBank/DDBJ databases">
        <title>Whole genome sequencing of members of genus Pseudoxanthomonas.</title>
        <authorList>
            <person name="Kumar S."/>
            <person name="Bansal K."/>
            <person name="Kaur A."/>
            <person name="Patil P."/>
            <person name="Sharma S."/>
            <person name="Patil P.B."/>
        </authorList>
    </citation>
    <scope>NUCLEOTIDE SEQUENCE [LARGE SCALE GENOMIC DNA]</scope>
    <source>
        <strain evidence="11 12">DSM 17109</strain>
    </source>
</reference>
<comment type="subcellular location">
    <subcellularLocation>
        <location evidence="1">Cell inner membrane</location>
        <topology evidence="1">Single-pass membrane protein</topology>
        <orientation evidence="1">Periplasmic side</orientation>
    </subcellularLocation>
</comment>
<comment type="caution">
    <text evidence="11">The sequence shown here is derived from an EMBL/GenBank/DDBJ whole genome shotgun (WGS) entry which is preliminary data.</text>
</comment>